<evidence type="ECO:0000256" key="1">
    <source>
        <dbReference type="SAM" id="MobiDB-lite"/>
    </source>
</evidence>
<accession>A0ABU7D0N2</accession>
<keyword evidence="3" id="KW-1185">Reference proteome</keyword>
<dbReference type="EMBL" id="JAHUTJ010009634">
    <property type="protein sequence ID" value="MED6267946.1"/>
    <property type="molecule type" value="Genomic_DNA"/>
</dbReference>
<sequence length="91" mass="10611">MGERQVWEDPGRTDNALMTNDPIDTNNLPSLWAEPRVCIIMPSAQRLHKGTKWKRSGLHRYFSCRYTSCPHCAESSTGLKFNRNEMERRDN</sequence>
<evidence type="ECO:0000313" key="3">
    <source>
        <dbReference type="Proteomes" id="UP001352852"/>
    </source>
</evidence>
<comment type="caution">
    <text evidence="2">The sequence shown here is derived from an EMBL/GenBank/DDBJ whole genome shotgun (WGS) entry which is preliminary data.</text>
</comment>
<gene>
    <name evidence="2" type="ORF">CHARACLAT_017245</name>
</gene>
<evidence type="ECO:0000313" key="2">
    <source>
        <dbReference type="EMBL" id="MED6267946.1"/>
    </source>
</evidence>
<organism evidence="2 3">
    <name type="scientific">Characodon lateralis</name>
    <dbReference type="NCBI Taxonomy" id="208331"/>
    <lineage>
        <taxon>Eukaryota</taxon>
        <taxon>Metazoa</taxon>
        <taxon>Chordata</taxon>
        <taxon>Craniata</taxon>
        <taxon>Vertebrata</taxon>
        <taxon>Euteleostomi</taxon>
        <taxon>Actinopterygii</taxon>
        <taxon>Neopterygii</taxon>
        <taxon>Teleostei</taxon>
        <taxon>Neoteleostei</taxon>
        <taxon>Acanthomorphata</taxon>
        <taxon>Ovalentaria</taxon>
        <taxon>Atherinomorphae</taxon>
        <taxon>Cyprinodontiformes</taxon>
        <taxon>Goodeidae</taxon>
        <taxon>Characodon</taxon>
    </lineage>
</organism>
<name>A0ABU7D0N2_9TELE</name>
<feature type="region of interest" description="Disordered" evidence="1">
    <location>
        <begin position="1"/>
        <end position="22"/>
    </location>
</feature>
<feature type="compositionally biased region" description="Basic and acidic residues" evidence="1">
    <location>
        <begin position="1"/>
        <end position="12"/>
    </location>
</feature>
<reference evidence="2 3" key="1">
    <citation type="submission" date="2021-06" db="EMBL/GenBank/DDBJ databases">
        <authorList>
            <person name="Palmer J.M."/>
        </authorList>
    </citation>
    <scope>NUCLEOTIDE SEQUENCE [LARGE SCALE GENOMIC DNA]</scope>
    <source>
        <strain evidence="2 3">CL_MEX2019</strain>
        <tissue evidence="2">Muscle</tissue>
    </source>
</reference>
<dbReference type="Proteomes" id="UP001352852">
    <property type="component" value="Unassembled WGS sequence"/>
</dbReference>
<protein>
    <submittedName>
        <fullName evidence="2">Uncharacterized protein</fullName>
    </submittedName>
</protein>
<proteinExistence type="predicted"/>